<reference evidence="12" key="1">
    <citation type="submission" date="2022-03" db="EMBL/GenBank/DDBJ databases">
        <title>Draft Genome Sequence of Firmicute Strain S0AB, a Heterotrophic Iron/Sulfur-Oxidizing Extreme Acidophile.</title>
        <authorList>
            <person name="Vergara E."/>
            <person name="Pakostova E."/>
            <person name="Johnson D.B."/>
            <person name="Holmes D.S."/>
        </authorList>
    </citation>
    <scope>NUCLEOTIDE SEQUENCE</scope>
    <source>
        <strain evidence="12">S0AB</strain>
    </source>
</reference>
<evidence type="ECO:0000256" key="2">
    <source>
        <dbReference type="ARBA" id="ARBA00022516"/>
    </source>
</evidence>
<dbReference type="RefSeq" id="WP_241712032.1">
    <property type="nucleotide sequence ID" value="NZ_JALBUF010000001.1"/>
</dbReference>
<dbReference type="Proteomes" id="UP001139263">
    <property type="component" value="Unassembled WGS sequence"/>
</dbReference>
<keyword evidence="3 10" id="KW-0808">Transferase</keyword>
<keyword evidence="6 10" id="KW-0067">ATP-binding</keyword>
<dbReference type="Gene3D" id="3.90.226.10">
    <property type="entry name" value="2-enoyl-CoA Hydratase, Chain A, domain 1"/>
    <property type="match status" value="1"/>
</dbReference>
<dbReference type="GO" id="GO:0005524">
    <property type="term" value="F:ATP binding"/>
    <property type="evidence" value="ECO:0007669"/>
    <property type="project" value="UniProtKB-KW"/>
</dbReference>
<evidence type="ECO:0000256" key="4">
    <source>
        <dbReference type="ARBA" id="ARBA00022741"/>
    </source>
</evidence>
<organism evidence="12 13">
    <name type="scientific">Sulfoacidibacillus ferrooxidans</name>
    <dbReference type="NCBI Taxonomy" id="2005001"/>
    <lineage>
        <taxon>Bacteria</taxon>
        <taxon>Bacillati</taxon>
        <taxon>Bacillota</taxon>
        <taxon>Bacilli</taxon>
        <taxon>Bacillales</taxon>
        <taxon>Alicyclobacillaceae</taxon>
        <taxon>Sulfoacidibacillus</taxon>
    </lineage>
</organism>
<keyword evidence="2 10" id="KW-0444">Lipid biosynthesis</keyword>
<dbReference type="SUPFAM" id="SSF52096">
    <property type="entry name" value="ClpP/crotonase"/>
    <property type="match status" value="1"/>
</dbReference>
<evidence type="ECO:0000313" key="12">
    <source>
        <dbReference type="EMBL" id="MCI0182440.1"/>
    </source>
</evidence>
<evidence type="ECO:0000256" key="3">
    <source>
        <dbReference type="ARBA" id="ARBA00022679"/>
    </source>
</evidence>
<dbReference type="InterPro" id="IPR001095">
    <property type="entry name" value="Acetyl_CoA_COase_a_su"/>
</dbReference>
<dbReference type="PROSITE" id="PS50989">
    <property type="entry name" value="COA_CT_CTER"/>
    <property type="match status" value="1"/>
</dbReference>
<keyword evidence="5 10" id="KW-0276">Fatty acid metabolism</keyword>
<evidence type="ECO:0000256" key="5">
    <source>
        <dbReference type="ARBA" id="ARBA00022832"/>
    </source>
</evidence>
<comment type="function">
    <text evidence="10">Component of the acetyl coenzyme A carboxylase (ACC) complex. First, biotin carboxylase catalyzes the carboxylation of biotin on its carrier protein (BCCP) and then the CO(2) group is transferred by the carboxyltransferase to acetyl-CoA to form malonyl-CoA.</text>
</comment>
<dbReference type="AlphaFoldDB" id="A0A9X2ACL0"/>
<dbReference type="GO" id="GO:0009317">
    <property type="term" value="C:acetyl-CoA carboxylase complex"/>
    <property type="evidence" value="ECO:0007669"/>
    <property type="project" value="InterPro"/>
</dbReference>
<sequence>MAVELPFEKPLIELRLKIEELKRFTEEKGIDMSAEVLTLETKAKALAEAIYRDLTPWQKVQIARHPERPTTLDYIRGMCDDFIELHGDRSFRDDAAIVGGIGRLEGMAVTLIGTQKGRDTKENIFRNFGMAHPEGYRKALRLMKQAEKFGRPIVTFIDTAGAYPGAAAEERGQGEAIARNLIEMAALTVPVVCVVTGEGGSGGALGLGVGDKILMLEHAYYSVIAPESAAALLWKDATQGQRAADAMCITAQDLSRFGIVDEILLEPFGGAQREPLTMIATVKDAVWRALVELHQVPFKDLPSSRYEKYRKMGVYTEVKKTRVAEEVATVEAIEEDVTLQNLSS</sequence>
<dbReference type="EC" id="2.1.3.15" evidence="10"/>
<name>A0A9X2ACL0_9BACL</name>
<dbReference type="GO" id="GO:0006633">
    <property type="term" value="P:fatty acid biosynthetic process"/>
    <property type="evidence" value="ECO:0007669"/>
    <property type="project" value="UniProtKB-KW"/>
</dbReference>
<dbReference type="NCBIfam" id="TIGR00513">
    <property type="entry name" value="accA"/>
    <property type="match status" value="1"/>
</dbReference>
<comment type="catalytic activity">
    <reaction evidence="9 10">
        <text>N(6)-carboxybiotinyl-L-lysyl-[protein] + acetyl-CoA = N(6)-biotinyl-L-lysyl-[protein] + malonyl-CoA</text>
        <dbReference type="Rhea" id="RHEA:54728"/>
        <dbReference type="Rhea" id="RHEA-COMP:10505"/>
        <dbReference type="Rhea" id="RHEA-COMP:10506"/>
        <dbReference type="ChEBI" id="CHEBI:57288"/>
        <dbReference type="ChEBI" id="CHEBI:57384"/>
        <dbReference type="ChEBI" id="CHEBI:83144"/>
        <dbReference type="ChEBI" id="CHEBI:83145"/>
        <dbReference type="EC" id="2.1.3.15"/>
    </reaction>
</comment>
<dbReference type="PRINTS" id="PR01069">
    <property type="entry name" value="ACCCTRFRASEA"/>
</dbReference>
<dbReference type="NCBIfam" id="NF041504">
    <property type="entry name" value="AccA_sub"/>
    <property type="match status" value="1"/>
</dbReference>
<keyword evidence="12" id="KW-0436">Ligase</keyword>
<comment type="pathway">
    <text evidence="1 10">Lipid metabolism; malonyl-CoA biosynthesis; malonyl-CoA from acetyl-CoA: step 1/1.</text>
</comment>
<feature type="domain" description="CoA carboxyltransferase C-terminal" evidence="11">
    <location>
        <begin position="38"/>
        <end position="292"/>
    </location>
</feature>
<evidence type="ECO:0000256" key="1">
    <source>
        <dbReference type="ARBA" id="ARBA00004956"/>
    </source>
</evidence>
<keyword evidence="10" id="KW-0963">Cytoplasm</keyword>
<evidence type="ECO:0000256" key="9">
    <source>
        <dbReference type="ARBA" id="ARBA00049152"/>
    </source>
</evidence>
<dbReference type="GO" id="GO:2001295">
    <property type="term" value="P:malonyl-CoA biosynthetic process"/>
    <property type="evidence" value="ECO:0007669"/>
    <property type="project" value="UniProtKB-UniRule"/>
</dbReference>
<evidence type="ECO:0000256" key="7">
    <source>
        <dbReference type="ARBA" id="ARBA00023098"/>
    </source>
</evidence>
<dbReference type="EMBL" id="JALBUF010000001">
    <property type="protein sequence ID" value="MCI0182440.1"/>
    <property type="molecule type" value="Genomic_DNA"/>
</dbReference>
<keyword evidence="7 10" id="KW-0443">Lipid metabolism</keyword>
<evidence type="ECO:0000313" key="13">
    <source>
        <dbReference type="Proteomes" id="UP001139263"/>
    </source>
</evidence>
<evidence type="ECO:0000256" key="8">
    <source>
        <dbReference type="ARBA" id="ARBA00023160"/>
    </source>
</evidence>
<evidence type="ECO:0000256" key="6">
    <source>
        <dbReference type="ARBA" id="ARBA00022840"/>
    </source>
</evidence>
<comment type="caution">
    <text evidence="12">The sequence shown here is derived from an EMBL/GenBank/DDBJ whole genome shotgun (WGS) entry which is preliminary data.</text>
</comment>
<keyword evidence="13" id="KW-1185">Reference proteome</keyword>
<dbReference type="PANTHER" id="PTHR42853">
    <property type="entry name" value="ACETYL-COENZYME A CARBOXYLASE CARBOXYL TRANSFERASE SUBUNIT ALPHA"/>
    <property type="match status" value="1"/>
</dbReference>
<comment type="subcellular location">
    <subcellularLocation>
        <location evidence="10">Cytoplasm</location>
    </subcellularLocation>
</comment>
<dbReference type="GO" id="GO:0003989">
    <property type="term" value="F:acetyl-CoA carboxylase activity"/>
    <property type="evidence" value="ECO:0007669"/>
    <property type="project" value="InterPro"/>
</dbReference>
<dbReference type="Pfam" id="PF03255">
    <property type="entry name" value="ACCA"/>
    <property type="match status" value="1"/>
</dbReference>
<evidence type="ECO:0000259" key="11">
    <source>
        <dbReference type="PROSITE" id="PS50989"/>
    </source>
</evidence>
<dbReference type="InterPro" id="IPR011763">
    <property type="entry name" value="COA_CT_C"/>
</dbReference>
<evidence type="ECO:0000256" key="10">
    <source>
        <dbReference type="HAMAP-Rule" id="MF_00823"/>
    </source>
</evidence>
<gene>
    <name evidence="10 12" type="primary">accA</name>
    <name evidence="12" type="ORF">MM817_00700</name>
</gene>
<keyword evidence="8 10" id="KW-0275">Fatty acid biosynthesis</keyword>
<dbReference type="NCBIfam" id="NF004344">
    <property type="entry name" value="PRK05724.1"/>
    <property type="match status" value="1"/>
</dbReference>
<accession>A0A9X2ACL0</accession>
<comment type="similarity">
    <text evidence="10">Belongs to the AccA family.</text>
</comment>
<protein>
    <recommendedName>
        <fullName evidence="10">Acetyl-coenzyme A carboxylase carboxyl transferase subunit alpha</fullName>
        <shortName evidence="10">ACCase subunit alpha</shortName>
        <shortName evidence="10">Acetyl-CoA carboxylase carboxyltransferase subunit alpha</shortName>
        <ecNumber evidence="10">2.1.3.15</ecNumber>
    </recommendedName>
</protein>
<dbReference type="PANTHER" id="PTHR42853:SF3">
    <property type="entry name" value="ACETYL-COENZYME A CARBOXYLASE CARBOXYL TRANSFERASE SUBUNIT ALPHA, CHLOROPLASTIC"/>
    <property type="match status" value="1"/>
</dbReference>
<comment type="subunit">
    <text evidence="10">Acetyl-CoA carboxylase is a heterohexamer composed of biotin carboxyl carrier protein (AccB), biotin carboxylase (AccC) and two subunits each of ACCase subunit alpha (AccA) and ACCase subunit beta (AccD).</text>
</comment>
<dbReference type="InterPro" id="IPR029045">
    <property type="entry name" value="ClpP/crotonase-like_dom_sf"/>
</dbReference>
<proteinExistence type="inferred from homology"/>
<dbReference type="GO" id="GO:0016743">
    <property type="term" value="F:carboxyl- or carbamoyltransferase activity"/>
    <property type="evidence" value="ECO:0007669"/>
    <property type="project" value="UniProtKB-UniRule"/>
</dbReference>
<keyword evidence="4 10" id="KW-0547">Nucleotide-binding</keyword>
<dbReference type="HAMAP" id="MF_00823">
    <property type="entry name" value="AcetylCoA_CT_alpha"/>
    <property type="match status" value="1"/>
</dbReference>